<evidence type="ECO:0000313" key="1">
    <source>
        <dbReference type="EMBL" id="KUL27692.1"/>
    </source>
</evidence>
<gene>
    <name evidence="1" type="ORF">ADL15_34650</name>
</gene>
<organism evidence="1 2">
    <name type="scientific">Actinoplanes awajinensis subsp. mycoplanecinus</name>
    <dbReference type="NCBI Taxonomy" id="135947"/>
    <lineage>
        <taxon>Bacteria</taxon>
        <taxon>Bacillati</taxon>
        <taxon>Actinomycetota</taxon>
        <taxon>Actinomycetes</taxon>
        <taxon>Micromonosporales</taxon>
        <taxon>Micromonosporaceae</taxon>
        <taxon>Actinoplanes</taxon>
    </lineage>
</organism>
<dbReference type="RefSeq" id="WP_067700040.1">
    <property type="nucleotide sequence ID" value="NZ_LLZH01000296.1"/>
</dbReference>
<name>A0A101JJ22_9ACTN</name>
<evidence type="ECO:0000313" key="2">
    <source>
        <dbReference type="Proteomes" id="UP000053244"/>
    </source>
</evidence>
<reference evidence="1 2" key="1">
    <citation type="submission" date="2015-10" db="EMBL/GenBank/DDBJ databases">
        <authorList>
            <person name="Gilbert D.G."/>
        </authorList>
    </citation>
    <scope>NUCLEOTIDE SEQUENCE [LARGE SCALE GENOMIC DNA]</scope>
    <source>
        <strain evidence="1 2">NRRL B-16712</strain>
    </source>
</reference>
<dbReference type="Gene3D" id="3.40.50.2000">
    <property type="entry name" value="Glycogen Phosphorylase B"/>
    <property type="match status" value="2"/>
</dbReference>
<dbReference type="CDD" id="cd03801">
    <property type="entry name" value="GT4_PimA-like"/>
    <property type="match status" value="1"/>
</dbReference>
<dbReference type="GO" id="GO:0016757">
    <property type="term" value="F:glycosyltransferase activity"/>
    <property type="evidence" value="ECO:0007669"/>
    <property type="project" value="TreeGrafter"/>
</dbReference>
<dbReference type="PANTHER" id="PTHR12526">
    <property type="entry name" value="GLYCOSYLTRANSFERASE"/>
    <property type="match status" value="1"/>
</dbReference>
<accession>A0A101JJ22</accession>
<sequence length="386" mass="40789">MTRVAHVIAEFSAREAMGRTVTETATRVPGEHHLITTHVVDGAGAFSGVTELGGALETFPLGRAAPLAGALAGIRPDLIHLHAGALGPLMALHPALRPYPKVLTVYAWPTLPGPRAWRRSTLAEMWSSNVLRPRVAATTVMPVPLAVAALRRAGVTTVLTPDPRVAERLGRSGGPQVVRYACGAPDDDRRAHFDRDHPVIVFAGRAETVRGLDTLLDAFRAVRARVPGVRLRLLLIPRPELPAILARAGAAGDAIDVLTEPVPDLLGEFAAAQVGTWPFKFDYTTSPPAMALVEAMAVGLPVVGTDVSCVRAVLEDGVNGLSVPPADPPALARALVTLLTDEAAWHRYARAGKESARDHMGWAQATARAGAAYRSVLGARPDLPTA</sequence>
<dbReference type="OrthoDB" id="3281183at2"/>
<proteinExistence type="predicted"/>
<dbReference type="Pfam" id="PF13692">
    <property type="entry name" value="Glyco_trans_1_4"/>
    <property type="match status" value="1"/>
</dbReference>
<dbReference type="SUPFAM" id="SSF53756">
    <property type="entry name" value="UDP-Glycosyltransferase/glycogen phosphorylase"/>
    <property type="match status" value="1"/>
</dbReference>
<dbReference type="Proteomes" id="UP000053244">
    <property type="component" value="Unassembled WGS sequence"/>
</dbReference>
<dbReference type="AlphaFoldDB" id="A0A101JJ22"/>
<keyword evidence="2" id="KW-1185">Reference proteome</keyword>
<dbReference type="EMBL" id="LLZH01000296">
    <property type="protein sequence ID" value="KUL27692.1"/>
    <property type="molecule type" value="Genomic_DNA"/>
</dbReference>
<dbReference type="PANTHER" id="PTHR12526:SF636">
    <property type="entry name" value="BLL3647 PROTEIN"/>
    <property type="match status" value="1"/>
</dbReference>
<protein>
    <submittedName>
        <fullName evidence="1">Glycogen synthase</fullName>
    </submittedName>
</protein>
<comment type="caution">
    <text evidence="1">The sequence shown here is derived from an EMBL/GenBank/DDBJ whole genome shotgun (WGS) entry which is preliminary data.</text>
</comment>